<dbReference type="STRING" id="543379.A0A232FH19"/>
<keyword evidence="8" id="KW-0408">Iron</keyword>
<dbReference type="Proteomes" id="UP000215335">
    <property type="component" value="Unassembled WGS sequence"/>
</dbReference>
<keyword evidence="5 12" id="KW-0812">Transmembrane</keyword>
<evidence type="ECO:0000256" key="1">
    <source>
        <dbReference type="ARBA" id="ARBA00004448"/>
    </source>
</evidence>
<protein>
    <recommendedName>
        <fullName evidence="16">Mitoferrin</fullName>
    </recommendedName>
</protein>
<feature type="repeat" description="Solcar" evidence="12">
    <location>
        <begin position="135"/>
        <end position="219"/>
    </location>
</feature>
<dbReference type="PANTHER" id="PTHR45758">
    <property type="entry name" value="MITOFERRIN-1-RELATED"/>
    <property type="match status" value="1"/>
</dbReference>
<evidence type="ECO:0000256" key="9">
    <source>
        <dbReference type="ARBA" id="ARBA00023065"/>
    </source>
</evidence>
<evidence type="ECO:0000313" key="14">
    <source>
        <dbReference type="EMBL" id="OXU29739.1"/>
    </source>
</evidence>
<evidence type="ECO:0000256" key="13">
    <source>
        <dbReference type="RuleBase" id="RU000488"/>
    </source>
</evidence>
<keyword evidence="3 13" id="KW-0813">Transport</keyword>
<evidence type="ECO:0000256" key="2">
    <source>
        <dbReference type="ARBA" id="ARBA00006375"/>
    </source>
</evidence>
<dbReference type="InterPro" id="IPR018108">
    <property type="entry name" value="MCP_transmembrane"/>
</dbReference>
<gene>
    <name evidence="14" type="ORF">TSAR_012324</name>
</gene>
<evidence type="ECO:0000313" key="15">
    <source>
        <dbReference type="Proteomes" id="UP000215335"/>
    </source>
</evidence>
<sequence length="376" mass="41568">MNADDYESLPTQSVGVHMMAGACAGVMEHCVMYSVDSVKVKSLRGHYYQAAPSIEPGFKNKRYLITRRQMLTPGPGGGGGILTELSNMIRQEGVFRPFRGISAMVVGAGPAHALYFSCYEYLKEQMMSTTVFSHNHHLVYAYAGVVSTVLHDGVMNPAEVVKQRMQMTNSPYRTVLSCIRRIYATEGITAFYRSYRTTLLMNVPFQSIHFVTYEFTQSITNPHRTYDPTAHVVSGAMAGAVAATVSMPLDVCKTLLNTQTGEVRATGMVHALGLVYRYWGFPGYFRGLSARIVYQMPATAICWSTYEFFKYLLRDNTKLAVEAVDNEPCGVVQNQRNIASNPSNMSNNAGSGSFQGAGLYFNNKPSTPVLFDVTRS</sequence>
<feature type="repeat" description="Solcar" evidence="12">
    <location>
        <begin position="226"/>
        <end position="312"/>
    </location>
</feature>
<keyword evidence="9" id="KW-0406">Ion transport</keyword>
<dbReference type="PANTHER" id="PTHR45758:SF20">
    <property type="entry name" value="MITOFERRIN-2"/>
    <property type="match status" value="1"/>
</dbReference>
<dbReference type="PROSITE" id="PS50920">
    <property type="entry name" value="SOLCAR"/>
    <property type="match status" value="3"/>
</dbReference>
<evidence type="ECO:0008006" key="16">
    <source>
        <dbReference type="Google" id="ProtNLM"/>
    </source>
</evidence>
<dbReference type="AlphaFoldDB" id="A0A232FH19"/>
<dbReference type="GO" id="GO:0048250">
    <property type="term" value="P:iron import into the mitochondrion"/>
    <property type="evidence" value="ECO:0007669"/>
    <property type="project" value="TreeGrafter"/>
</dbReference>
<dbReference type="OrthoDB" id="43906at2759"/>
<dbReference type="InterPro" id="IPR023395">
    <property type="entry name" value="MCP_dom_sf"/>
</dbReference>
<dbReference type="GO" id="GO:0015093">
    <property type="term" value="F:ferrous iron transmembrane transporter activity"/>
    <property type="evidence" value="ECO:0007669"/>
    <property type="project" value="TreeGrafter"/>
</dbReference>
<feature type="repeat" description="Solcar" evidence="12">
    <location>
        <begin position="12"/>
        <end position="125"/>
    </location>
</feature>
<keyword evidence="7" id="KW-1133">Transmembrane helix</keyword>
<dbReference type="EMBL" id="NNAY01000245">
    <property type="protein sequence ID" value="OXU29739.1"/>
    <property type="molecule type" value="Genomic_DNA"/>
</dbReference>
<evidence type="ECO:0000256" key="3">
    <source>
        <dbReference type="ARBA" id="ARBA00022448"/>
    </source>
</evidence>
<keyword evidence="4" id="KW-0410">Iron transport</keyword>
<evidence type="ECO:0000256" key="10">
    <source>
        <dbReference type="ARBA" id="ARBA00023128"/>
    </source>
</evidence>
<comment type="similarity">
    <text evidence="2 13">Belongs to the mitochondrial carrier (TC 2.A.29) family.</text>
</comment>
<evidence type="ECO:0000256" key="11">
    <source>
        <dbReference type="ARBA" id="ARBA00023136"/>
    </source>
</evidence>
<evidence type="ECO:0000256" key="12">
    <source>
        <dbReference type="PROSITE-ProRule" id="PRU00282"/>
    </source>
</evidence>
<organism evidence="14 15">
    <name type="scientific">Trichomalopsis sarcophagae</name>
    <dbReference type="NCBI Taxonomy" id="543379"/>
    <lineage>
        <taxon>Eukaryota</taxon>
        <taxon>Metazoa</taxon>
        <taxon>Ecdysozoa</taxon>
        <taxon>Arthropoda</taxon>
        <taxon>Hexapoda</taxon>
        <taxon>Insecta</taxon>
        <taxon>Pterygota</taxon>
        <taxon>Neoptera</taxon>
        <taxon>Endopterygota</taxon>
        <taxon>Hymenoptera</taxon>
        <taxon>Apocrita</taxon>
        <taxon>Proctotrupomorpha</taxon>
        <taxon>Chalcidoidea</taxon>
        <taxon>Pteromalidae</taxon>
        <taxon>Pteromalinae</taxon>
        <taxon>Trichomalopsis</taxon>
    </lineage>
</organism>
<evidence type="ECO:0000256" key="4">
    <source>
        <dbReference type="ARBA" id="ARBA00022496"/>
    </source>
</evidence>
<proteinExistence type="inferred from homology"/>
<dbReference type="GO" id="GO:0005743">
    <property type="term" value="C:mitochondrial inner membrane"/>
    <property type="evidence" value="ECO:0007669"/>
    <property type="project" value="UniProtKB-SubCell"/>
</dbReference>
<evidence type="ECO:0000256" key="8">
    <source>
        <dbReference type="ARBA" id="ARBA00023004"/>
    </source>
</evidence>
<name>A0A232FH19_9HYME</name>
<evidence type="ECO:0000256" key="6">
    <source>
        <dbReference type="ARBA" id="ARBA00022792"/>
    </source>
</evidence>
<dbReference type="Pfam" id="PF00153">
    <property type="entry name" value="Mito_carr"/>
    <property type="match status" value="3"/>
</dbReference>
<comment type="caution">
    <text evidence="14">The sequence shown here is derived from an EMBL/GenBank/DDBJ whole genome shotgun (WGS) entry which is preliminary data.</text>
</comment>
<keyword evidence="10" id="KW-0496">Mitochondrion</keyword>
<accession>A0A232FH19</accession>
<dbReference type="Gene3D" id="1.50.40.10">
    <property type="entry name" value="Mitochondrial carrier domain"/>
    <property type="match status" value="2"/>
</dbReference>
<dbReference type="SUPFAM" id="SSF103506">
    <property type="entry name" value="Mitochondrial carrier"/>
    <property type="match status" value="1"/>
</dbReference>
<keyword evidence="15" id="KW-1185">Reference proteome</keyword>
<keyword evidence="6" id="KW-0999">Mitochondrion inner membrane</keyword>
<reference evidence="14 15" key="1">
    <citation type="journal article" date="2017" name="Curr. Biol.">
        <title>The Evolution of Venom by Co-option of Single-Copy Genes.</title>
        <authorList>
            <person name="Martinson E.O."/>
            <person name="Mrinalini"/>
            <person name="Kelkar Y.D."/>
            <person name="Chang C.H."/>
            <person name="Werren J.H."/>
        </authorList>
    </citation>
    <scope>NUCLEOTIDE SEQUENCE [LARGE SCALE GENOMIC DNA]</scope>
    <source>
        <strain evidence="14 15">Alberta</strain>
        <tissue evidence="14">Whole body</tissue>
    </source>
</reference>
<comment type="subcellular location">
    <subcellularLocation>
        <location evidence="1">Mitochondrion inner membrane</location>
        <topology evidence="1">Multi-pass membrane protein</topology>
    </subcellularLocation>
</comment>
<evidence type="ECO:0000256" key="5">
    <source>
        <dbReference type="ARBA" id="ARBA00022692"/>
    </source>
</evidence>
<evidence type="ECO:0000256" key="7">
    <source>
        <dbReference type="ARBA" id="ARBA00022989"/>
    </source>
</evidence>
<keyword evidence="11 12" id="KW-0472">Membrane</keyword>